<comment type="caution">
    <text evidence="1">The sequence shown here is derived from an EMBL/GenBank/DDBJ whole genome shotgun (WGS) entry which is preliminary data.</text>
</comment>
<sequence>MSQARSIVAVGECSKPPLRQCRAGKGVNGLQMPSIGCVGSIWSVALTATNDVRAVRLIQCHLAFVIETLAEESIGNSGGPDH</sequence>
<reference evidence="1 2" key="1">
    <citation type="submission" date="2019-11" db="EMBL/GenBank/DDBJ databases">
        <title>Whole genome sequence of Oryza granulata.</title>
        <authorList>
            <person name="Li W."/>
        </authorList>
    </citation>
    <scope>NUCLEOTIDE SEQUENCE [LARGE SCALE GENOMIC DNA]</scope>
    <source>
        <strain evidence="2">cv. Menghai</strain>
        <tissue evidence="1">Leaf</tissue>
    </source>
</reference>
<name>A0A6G1CTB9_9ORYZ</name>
<dbReference type="Proteomes" id="UP000479710">
    <property type="component" value="Unassembled WGS sequence"/>
</dbReference>
<dbReference type="EMBL" id="SPHZ02000008">
    <property type="protein sequence ID" value="KAF0903321.1"/>
    <property type="molecule type" value="Genomic_DNA"/>
</dbReference>
<proteinExistence type="predicted"/>
<dbReference type="AlphaFoldDB" id="A0A6G1CTB9"/>
<organism evidence="1 2">
    <name type="scientific">Oryza meyeriana var. granulata</name>
    <dbReference type="NCBI Taxonomy" id="110450"/>
    <lineage>
        <taxon>Eukaryota</taxon>
        <taxon>Viridiplantae</taxon>
        <taxon>Streptophyta</taxon>
        <taxon>Embryophyta</taxon>
        <taxon>Tracheophyta</taxon>
        <taxon>Spermatophyta</taxon>
        <taxon>Magnoliopsida</taxon>
        <taxon>Liliopsida</taxon>
        <taxon>Poales</taxon>
        <taxon>Poaceae</taxon>
        <taxon>BOP clade</taxon>
        <taxon>Oryzoideae</taxon>
        <taxon>Oryzeae</taxon>
        <taxon>Oryzinae</taxon>
        <taxon>Oryza</taxon>
        <taxon>Oryza meyeriana</taxon>
    </lineage>
</organism>
<evidence type="ECO:0000313" key="2">
    <source>
        <dbReference type="Proteomes" id="UP000479710"/>
    </source>
</evidence>
<keyword evidence="2" id="KW-1185">Reference proteome</keyword>
<gene>
    <name evidence="1" type="ORF">E2562_026597</name>
</gene>
<accession>A0A6G1CTB9</accession>
<evidence type="ECO:0000313" key="1">
    <source>
        <dbReference type="EMBL" id="KAF0903321.1"/>
    </source>
</evidence>
<protein>
    <submittedName>
        <fullName evidence="1">Uncharacterized protein</fullName>
    </submittedName>
</protein>